<comment type="catalytic activity">
    <reaction evidence="10 11">
        <text>nicotinate beta-D-ribonucleotide + ATP + H(+) = deamido-NAD(+) + diphosphate</text>
        <dbReference type="Rhea" id="RHEA:22860"/>
        <dbReference type="ChEBI" id="CHEBI:15378"/>
        <dbReference type="ChEBI" id="CHEBI:30616"/>
        <dbReference type="ChEBI" id="CHEBI:33019"/>
        <dbReference type="ChEBI" id="CHEBI:57502"/>
        <dbReference type="ChEBI" id="CHEBI:58437"/>
        <dbReference type="EC" id="2.7.7.18"/>
    </reaction>
</comment>
<dbReference type="Gene3D" id="3.40.50.620">
    <property type="entry name" value="HUPs"/>
    <property type="match status" value="1"/>
</dbReference>
<comment type="caution">
    <text evidence="13">The sequence shown here is derived from an EMBL/GenBank/DDBJ whole genome shotgun (WGS) entry which is preliminary data.</text>
</comment>
<dbReference type="UniPathway" id="UPA00253">
    <property type="reaction ID" value="UER00332"/>
</dbReference>
<dbReference type="GO" id="GO:0009435">
    <property type="term" value="P:NAD+ biosynthetic process"/>
    <property type="evidence" value="ECO:0007669"/>
    <property type="project" value="UniProtKB-UniRule"/>
</dbReference>
<dbReference type="GO" id="GO:0004515">
    <property type="term" value="F:nicotinate-nucleotide adenylyltransferase activity"/>
    <property type="evidence" value="ECO:0007669"/>
    <property type="project" value="UniProtKB-UniRule"/>
</dbReference>
<proteinExistence type="inferred from homology"/>
<dbReference type="InterPro" id="IPR004821">
    <property type="entry name" value="Cyt_trans-like"/>
</dbReference>
<dbReference type="InterPro" id="IPR014729">
    <property type="entry name" value="Rossmann-like_a/b/a_fold"/>
</dbReference>
<dbReference type="AlphaFoldDB" id="A0A5C6TRK1"/>
<evidence type="ECO:0000256" key="11">
    <source>
        <dbReference type="HAMAP-Rule" id="MF_00244"/>
    </source>
</evidence>
<evidence type="ECO:0000256" key="9">
    <source>
        <dbReference type="ARBA" id="ARBA00023027"/>
    </source>
</evidence>
<dbReference type="Pfam" id="PF01467">
    <property type="entry name" value="CTP_transf_like"/>
    <property type="match status" value="1"/>
</dbReference>
<comment type="pathway">
    <text evidence="2 11">Cofactor biosynthesis; NAD(+) biosynthesis; deamido-NAD(+) from nicotinate D-ribonucleotide: step 1/1.</text>
</comment>
<keyword evidence="8 11" id="KW-0067">ATP-binding</keyword>
<dbReference type="OrthoDB" id="5295945at2"/>
<gene>
    <name evidence="11" type="primary">nadD</name>
    <name evidence="13" type="ORF">FRZ32_04450</name>
</gene>
<dbReference type="RefSeq" id="WP_147042384.1">
    <property type="nucleotide sequence ID" value="NZ_BAABIR010000002.1"/>
</dbReference>
<dbReference type="Proteomes" id="UP000321249">
    <property type="component" value="Unassembled WGS sequence"/>
</dbReference>
<sequence length="225" mass="25215">MILTGLLGGSFNPAHAGHRRASLAALDLLGLDEVWWLVSPGNPLKAEAGMAPLAARFASARRVARRSRIKVTAIEAELGTRYTADTLAALVRRYPRRRFIWLMGADNLAQFHRWRDWRRIARLVPIAVVGRPGYDGAALAAPAMAWLRRFVRPAADAQSWTDWSLPSLVLLATPPDPTSATGLRAVHPKWHENVMESIHPEAVRDGVTRRLLQQRRQFARERTRS</sequence>
<feature type="domain" description="Cytidyltransferase-like" evidence="12">
    <location>
        <begin position="6"/>
        <end position="167"/>
    </location>
</feature>
<comment type="function">
    <text evidence="1 11">Catalyzes the reversible adenylation of nicotinate mononucleotide (NaMN) to nicotinic acid adenine dinucleotide (NaAD).</text>
</comment>
<keyword evidence="14" id="KW-1185">Reference proteome</keyword>
<evidence type="ECO:0000256" key="4">
    <source>
        <dbReference type="ARBA" id="ARBA00022642"/>
    </source>
</evidence>
<dbReference type="PANTHER" id="PTHR39321">
    <property type="entry name" value="NICOTINATE-NUCLEOTIDE ADENYLYLTRANSFERASE-RELATED"/>
    <property type="match status" value="1"/>
</dbReference>
<evidence type="ECO:0000313" key="13">
    <source>
        <dbReference type="EMBL" id="TXC62983.1"/>
    </source>
</evidence>
<keyword evidence="4 11" id="KW-0662">Pyridine nucleotide biosynthesis</keyword>
<keyword evidence="6 11" id="KW-0548">Nucleotidyltransferase</keyword>
<dbReference type="NCBIfam" id="TIGR00482">
    <property type="entry name" value="nicotinate (nicotinamide) nucleotide adenylyltransferase"/>
    <property type="match status" value="1"/>
</dbReference>
<evidence type="ECO:0000256" key="5">
    <source>
        <dbReference type="ARBA" id="ARBA00022679"/>
    </source>
</evidence>
<dbReference type="EC" id="2.7.7.18" evidence="11"/>
<evidence type="ECO:0000256" key="2">
    <source>
        <dbReference type="ARBA" id="ARBA00005019"/>
    </source>
</evidence>
<keyword evidence="5 11" id="KW-0808">Transferase</keyword>
<evidence type="ECO:0000256" key="1">
    <source>
        <dbReference type="ARBA" id="ARBA00002324"/>
    </source>
</evidence>
<accession>A0A5C6TRK1</accession>
<organism evidence="13 14">
    <name type="scientific">Allosphingosinicella ginsenosidimutans</name>
    <dbReference type="NCBI Taxonomy" id="1176539"/>
    <lineage>
        <taxon>Bacteria</taxon>
        <taxon>Pseudomonadati</taxon>
        <taxon>Pseudomonadota</taxon>
        <taxon>Alphaproteobacteria</taxon>
        <taxon>Sphingomonadales</taxon>
        <taxon>Sphingomonadaceae</taxon>
        <taxon>Allosphingosinicella</taxon>
    </lineage>
</organism>
<evidence type="ECO:0000259" key="12">
    <source>
        <dbReference type="Pfam" id="PF01467"/>
    </source>
</evidence>
<protein>
    <recommendedName>
        <fullName evidence="11">Probable nicotinate-nucleotide adenylyltransferase</fullName>
        <ecNumber evidence="11">2.7.7.18</ecNumber>
    </recommendedName>
    <alternativeName>
        <fullName evidence="11">Deamido-NAD(+) diphosphorylase</fullName>
    </alternativeName>
    <alternativeName>
        <fullName evidence="11">Deamido-NAD(+) pyrophosphorylase</fullName>
    </alternativeName>
    <alternativeName>
        <fullName evidence="11">Nicotinate mononucleotide adenylyltransferase</fullName>
        <shortName evidence="11">NaMN adenylyltransferase</shortName>
    </alternativeName>
</protein>
<keyword evidence="9 11" id="KW-0520">NAD</keyword>
<reference evidence="13 14" key="1">
    <citation type="journal article" date="2015" name="J. Microbiol.">
        <title>Sphingosinicella ginsenosidimutans sp. nov., with ginsenoside converting activity.</title>
        <authorList>
            <person name="Kim J.K."/>
            <person name="Kang M.S."/>
            <person name="Park S.C."/>
            <person name="Kim K.M."/>
            <person name="Choi K."/>
            <person name="Yoon M.H."/>
            <person name="Im W.T."/>
        </authorList>
    </citation>
    <scope>NUCLEOTIDE SEQUENCE [LARGE SCALE GENOMIC DNA]</scope>
    <source>
        <strain evidence="13 14">BS-11</strain>
    </source>
</reference>
<dbReference type="InterPro" id="IPR005248">
    <property type="entry name" value="NadD/NMNAT"/>
</dbReference>
<name>A0A5C6TRK1_9SPHN</name>
<dbReference type="CDD" id="cd02165">
    <property type="entry name" value="NMNAT"/>
    <property type="match status" value="1"/>
</dbReference>
<keyword evidence="7 11" id="KW-0547">Nucleotide-binding</keyword>
<evidence type="ECO:0000256" key="7">
    <source>
        <dbReference type="ARBA" id="ARBA00022741"/>
    </source>
</evidence>
<evidence type="ECO:0000313" key="14">
    <source>
        <dbReference type="Proteomes" id="UP000321249"/>
    </source>
</evidence>
<dbReference type="HAMAP" id="MF_00244">
    <property type="entry name" value="NaMN_adenylyltr"/>
    <property type="match status" value="1"/>
</dbReference>
<dbReference type="NCBIfam" id="NF000843">
    <property type="entry name" value="PRK00071.2-2"/>
    <property type="match status" value="1"/>
</dbReference>
<evidence type="ECO:0000256" key="3">
    <source>
        <dbReference type="ARBA" id="ARBA00009014"/>
    </source>
</evidence>
<evidence type="ECO:0000256" key="8">
    <source>
        <dbReference type="ARBA" id="ARBA00022840"/>
    </source>
</evidence>
<dbReference type="GO" id="GO:0005524">
    <property type="term" value="F:ATP binding"/>
    <property type="evidence" value="ECO:0007669"/>
    <property type="project" value="UniProtKB-KW"/>
</dbReference>
<dbReference type="SUPFAM" id="SSF52374">
    <property type="entry name" value="Nucleotidylyl transferase"/>
    <property type="match status" value="1"/>
</dbReference>
<dbReference type="PANTHER" id="PTHR39321:SF3">
    <property type="entry name" value="PHOSPHOPANTETHEINE ADENYLYLTRANSFERASE"/>
    <property type="match status" value="1"/>
</dbReference>
<evidence type="ECO:0000256" key="6">
    <source>
        <dbReference type="ARBA" id="ARBA00022695"/>
    </source>
</evidence>
<evidence type="ECO:0000256" key="10">
    <source>
        <dbReference type="ARBA" id="ARBA00048721"/>
    </source>
</evidence>
<comment type="similarity">
    <text evidence="3 11">Belongs to the NadD family.</text>
</comment>
<dbReference type="EMBL" id="VOQQ01000001">
    <property type="protein sequence ID" value="TXC62983.1"/>
    <property type="molecule type" value="Genomic_DNA"/>
</dbReference>